<dbReference type="SUPFAM" id="SSF48576">
    <property type="entry name" value="Terpenoid synthases"/>
    <property type="match status" value="1"/>
</dbReference>
<evidence type="ECO:0000313" key="1">
    <source>
        <dbReference type="EMBL" id="SDP99007.1"/>
    </source>
</evidence>
<sequence length="93" mass="10373">MTWPGLYCPVEPATHPMAKQAQTRSVEWFTRFELIKDPQRRARLVQAKLGSLAAVSAPGCPVSWLQVLADMSTWWRRSTTSATTGPARLGWAC</sequence>
<dbReference type="Proteomes" id="UP000199691">
    <property type="component" value="Unassembled WGS sequence"/>
</dbReference>
<dbReference type="InterPro" id="IPR008949">
    <property type="entry name" value="Isoprenoid_synthase_dom_sf"/>
</dbReference>
<reference evidence="2" key="1">
    <citation type="submission" date="2016-10" db="EMBL/GenBank/DDBJ databases">
        <authorList>
            <person name="Varghese N."/>
            <person name="Submissions S."/>
        </authorList>
    </citation>
    <scope>NUCLEOTIDE SEQUENCE [LARGE SCALE GENOMIC DNA]</scope>
    <source>
        <strain evidence="2">CGMCC 4.6609</strain>
    </source>
</reference>
<protein>
    <submittedName>
        <fullName evidence="1">Uncharacterized protein</fullName>
    </submittedName>
</protein>
<dbReference type="OrthoDB" id="2989600at2"/>
<organism evidence="1 2">
    <name type="scientific">Lentzea jiangxiensis</name>
    <dbReference type="NCBI Taxonomy" id="641025"/>
    <lineage>
        <taxon>Bacteria</taxon>
        <taxon>Bacillati</taxon>
        <taxon>Actinomycetota</taxon>
        <taxon>Actinomycetes</taxon>
        <taxon>Pseudonocardiales</taxon>
        <taxon>Pseudonocardiaceae</taxon>
        <taxon>Lentzea</taxon>
    </lineage>
</organism>
<gene>
    <name evidence="1" type="ORF">SAMN05421507_1473</name>
</gene>
<dbReference type="EMBL" id="FNIX01000047">
    <property type="protein sequence ID" value="SDP99007.1"/>
    <property type="molecule type" value="Genomic_DNA"/>
</dbReference>
<accession>A0A1H0X7U3</accession>
<dbReference type="AlphaFoldDB" id="A0A1H0X7U3"/>
<proteinExistence type="predicted"/>
<dbReference type="RefSeq" id="WP_143023117.1">
    <property type="nucleotide sequence ID" value="NZ_FNIX01000047.1"/>
</dbReference>
<dbReference type="STRING" id="641025.SAMN05421507_1473"/>
<keyword evidence="2" id="KW-1185">Reference proteome</keyword>
<dbReference type="Gene3D" id="1.10.600.10">
    <property type="entry name" value="Farnesyl Diphosphate Synthase"/>
    <property type="match status" value="1"/>
</dbReference>
<evidence type="ECO:0000313" key="2">
    <source>
        <dbReference type="Proteomes" id="UP000199691"/>
    </source>
</evidence>
<name>A0A1H0X7U3_9PSEU</name>